<gene>
    <name evidence="1" type="ORF">MCOR_57287</name>
</gene>
<evidence type="ECO:0000313" key="1">
    <source>
        <dbReference type="EMBL" id="CAC5425472.1"/>
    </source>
</evidence>
<dbReference type="AlphaFoldDB" id="A0A6J8F0B9"/>
<dbReference type="Proteomes" id="UP000507470">
    <property type="component" value="Unassembled WGS sequence"/>
</dbReference>
<dbReference type="OrthoDB" id="6137820at2759"/>
<reference evidence="1 2" key="1">
    <citation type="submission" date="2020-06" db="EMBL/GenBank/DDBJ databases">
        <authorList>
            <person name="Li R."/>
            <person name="Bekaert M."/>
        </authorList>
    </citation>
    <scope>NUCLEOTIDE SEQUENCE [LARGE SCALE GENOMIC DNA]</scope>
    <source>
        <strain evidence="2">wild</strain>
    </source>
</reference>
<evidence type="ECO:0000313" key="2">
    <source>
        <dbReference type="Proteomes" id="UP000507470"/>
    </source>
</evidence>
<protein>
    <submittedName>
        <fullName evidence="1">Uncharacterized protein</fullName>
    </submittedName>
</protein>
<organism evidence="1 2">
    <name type="scientific">Mytilus coruscus</name>
    <name type="common">Sea mussel</name>
    <dbReference type="NCBI Taxonomy" id="42192"/>
    <lineage>
        <taxon>Eukaryota</taxon>
        <taxon>Metazoa</taxon>
        <taxon>Spiralia</taxon>
        <taxon>Lophotrochozoa</taxon>
        <taxon>Mollusca</taxon>
        <taxon>Bivalvia</taxon>
        <taxon>Autobranchia</taxon>
        <taxon>Pteriomorphia</taxon>
        <taxon>Mytilida</taxon>
        <taxon>Mytiloidea</taxon>
        <taxon>Mytilidae</taxon>
        <taxon>Mytilinae</taxon>
        <taxon>Mytilus</taxon>
    </lineage>
</organism>
<accession>A0A6J8F0B9</accession>
<sequence length="617" mass="71898">MNRNPRNKGKDKDHNVYRLRKVSFWEKYGVQRFPYRGRHRYSPFAYQSKDGGIIISNDVFGLTIRQFDRIYKACLDRRKTRERNIINLRYPDKTSDEYLEYLQYSTDYIQDYVTWSGNNLTERNLYEHLVNTAGTEIDMRKRQQLFLTHDMIQNEIMLKLGSKLTEITAGSLAEGLDIPGSDIDIMYVIKDVDVIRDVNNIIYPVQRTTLVMETDYEYPGFTRLRLLAGGERESSFTPPGCFEVTRKGLYLSVNTFVSNIKKMHHHHYIVSSHGPCLTDHSQNVDYAYCLRRKIRTDNNEILKHVLYSTNCDGIDGLIQNVRQYDNVNPRLLSNQLGTSFITLDLLFYRISHLTFARLSDISQCLKLLDITEHLIQSKSSAFIVDVCKYHHTEISQYAAQLFPTQTVTTERYNMHKHCHKHLQDGIKANAVSGWLLYASFYYVTGQFNITLRLTDYVLSRCSPEMILLGGQNCHDRHVNYYRNHVHSTMTLRDKMRMAVVNNVRYVQHSSLIPQELQLEVSDHYIVVPPIVMSNFLRFLCYHHTGDFFNRQQALYDLCSTVKGRHSIDVNTLSMSMTILGVCCEISNDMKTADQCYKEALQCECYICATAKTRRSKL</sequence>
<name>A0A6J8F0B9_MYTCO</name>
<proteinExistence type="predicted"/>
<dbReference type="EMBL" id="CACVKT020010245">
    <property type="protein sequence ID" value="CAC5425472.1"/>
    <property type="molecule type" value="Genomic_DNA"/>
</dbReference>
<keyword evidence="2" id="KW-1185">Reference proteome</keyword>